<protein>
    <submittedName>
        <fullName evidence="3">Uncharacterized protein</fullName>
    </submittedName>
</protein>
<dbReference type="InterPro" id="IPR012470">
    <property type="entry name" value="Pup1-like"/>
</dbReference>
<evidence type="ECO:0000313" key="4">
    <source>
        <dbReference type="Proteomes" id="UP000092321"/>
    </source>
</evidence>
<feature type="compositionally biased region" description="Basic and acidic residues" evidence="2">
    <location>
        <begin position="273"/>
        <end position="283"/>
    </location>
</feature>
<sequence length="379" mass="43665">MGLPSDNNPLFENDNQNNNNSNQTSSYFTGTNDPDNVTFKTDTGREMSLNYNKSDINSGGIDKNKQSKNQDDLINIINNERELEKMNNPWLKESYNLAKKFYEADDKLESKDRAELSTIFSNIRNSQILGMQLTMLSVLTVPYFIIYRKYGGGGINAFRKGGSNQAGRVALLNFNRKFPRLLVFSFFGMMIGGNIGGKLRYDIECDRLEKQMMSSERKYNQYQLLKMTSALEAFKWSHYYTITSIDPTRRLRNPGELLENVVGTHSQVQQNETSKEEGEKDKSFQGGVWEKNPFHHVDSEKSENEQFEKTGIRTERGIPISPYSRKYGQREDTTSVDKPNADIPLPEPASVDENGHNTDLEDPFFQKKQEEEKKKSRWW</sequence>
<feature type="compositionally biased region" description="Basic and acidic residues" evidence="2">
    <location>
        <begin position="292"/>
        <end position="316"/>
    </location>
</feature>
<gene>
    <name evidence="3" type="ORF">HANVADRAFT_53994</name>
</gene>
<feature type="compositionally biased region" description="Polar residues" evidence="2">
    <location>
        <begin position="263"/>
        <end position="272"/>
    </location>
</feature>
<feature type="compositionally biased region" description="Low complexity" evidence="2">
    <location>
        <begin position="7"/>
        <end position="22"/>
    </location>
</feature>
<feature type="compositionally biased region" description="Polar residues" evidence="2">
    <location>
        <begin position="23"/>
        <end position="41"/>
    </location>
</feature>
<reference evidence="4" key="1">
    <citation type="journal article" date="2016" name="Proc. Natl. Acad. Sci. U.S.A.">
        <title>Comparative genomics of biotechnologically important yeasts.</title>
        <authorList>
            <person name="Riley R."/>
            <person name="Haridas S."/>
            <person name="Wolfe K.H."/>
            <person name="Lopes M.R."/>
            <person name="Hittinger C.T."/>
            <person name="Goeker M."/>
            <person name="Salamov A.A."/>
            <person name="Wisecaver J.H."/>
            <person name="Long T.M."/>
            <person name="Calvey C.H."/>
            <person name="Aerts A.L."/>
            <person name="Barry K.W."/>
            <person name="Choi C."/>
            <person name="Clum A."/>
            <person name="Coughlan A.Y."/>
            <person name="Deshpande S."/>
            <person name="Douglass A.P."/>
            <person name="Hanson S.J."/>
            <person name="Klenk H.-P."/>
            <person name="LaButti K.M."/>
            <person name="Lapidus A."/>
            <person name="Lindquist E.A."/>
            <person name="Lipzen A.M."/>
            <person name="Meier-Kolthoff J.P."/>
            <person name="Ohm R.A."/>
            <person name="Otillar R.P."/>
            <person name="Pangilinan J.L."/>
            <person name="Peng Y."/>
            <person name="Rokas A."/>
            <person name="Rosa C.A."/>
            <person name="Scheuner C."/>
            <person name="Sibirny A.A."/>
            <person name="Slot J.C."/>
            <person name="Stielow J.B."/>
            <person name="Sun H."/>
            <person name="Kurtzman C.P."/>
            <person name="Blackwell M."/>
            <person name="Grigoriev I.V."/>
            <person name="Jeffries T.W."/>
        </authorList>
    </citation>
    <scope>NUCLEOTIDE SEQUENCE [LARGE SCALE GENOMIC DNA]</scope>
    <source>
        <strain evidence="4">NRRL Y-1626</strain>
    </source>
</reference>
<feature type="coiled-coil region" evidence="1">
    <location>
        <begin position="198"/>
        <end position="225"/>
    </location>
</feature>
<dbReference type="EMBL" id="LXPE01000147">
    <property type="protein sequence ID" value="OBA25318.1"/>
    <property type="molecule type" value="Genomic_DNA"/>
</dbReference>
<keyword evidence="4" id="KW-1185">Reference proteome</keyword>
<dbReference type="AlphaFoldDB" id="A0A1B7T9D0"/>
<organism evidence="3 4">
    <name type="scientific">Hanseniaspora valbyensis NRRL Y-1626</name>
    <dbReference type="NCBI Taxonomy" id="766949"/>
    <lineage>
        <taxon>Eukaryota</taxon>
        <taxon>Fungi</taxon>
        <taxon>Dikarya</taxon>
        <taxon>Ascomycota</taxon>
        <taxon>Saccharomycotina</taxon>
        <taxon>Saccharomycetes</taxon>
        <taxon>Saccharomycodales</taxon>
        <taxon>Saccharomycodaceae</taxon>
        <taxon>Hanseniaspora</taxon>
    </lineage>
</organism>
<dbReference type="Pfam" id="PF07954">
    <property type="entry name" value="DUF1689"/>
    <property type="match status" value="1"/>
</dbReference>
<feature type="compositionally biased region" description="Basic and acidic residues" evidence="2">
    <location>
        <begin position="353"/>
        <end position="379"/>
    </location>
</feature>
<keyword evidence="1" id="KW-0175">Coiled coil</keyword>
<dbReference type="Proteomes" id="UP000092321">
    <property type="component" value="Unassembled WGS sequence"/>
</dbReference>
<name>A0A1B7T9D0_9ASCO</name>
<evidence type="ECO:0000313" key="3">
    <source>
        <dbReference type="EMBL" id="OBA25318.1"/>
    </source>
</evidence>
<comment type="caution">
    <text evidence="3">The sequence shown here is derived from an EMBL/GenBank/DDBJ whole genome shotgun (WGS) entry which is preliminary data.</text>
</comment>
<feature type="region of interest" description="Disordered" evidence="2">
    <location>
        <begin position="1"/>
        <end position="44"/>
    </location>
</feature>
<dbReference type="OrthoDB" id="4036490at2759"/>
<evidence type="ECO:0000256" key="1">
    <source>
        <dbReference type="SAM" id="Coils"/>
    </source>
</evidence>
<feature type="region of interest" description="Disordered" evidence="2">
    <location>
        <begin position="262"/>
        <end position="379"/>
    </location>
</feature>
<evidence type="ECO:0000256" key="2">
    <source>
        <dbReference type="SAM" id="MobiDB-lite"/>
    </source>
</evidence>
<accession>A0A1B7T9D0</accession>
<proteinExistence type="predicted"/>